<protein>
    <submittedName>
        <fullName evidence="2">Peptidase</fullName>
    </submittedName>
</protein>
<feature type="transmembrane region" description="Helical" evidence="1">
    <location>
        <begin position="151"/>
        <end position="170"/>
    </location>
</feature>
<comment type="caution">
    <text evidence="2">The sequence shown here is derived from an EMBL/GenBank/DDBJ whole genome shotgun (WGS) entry which is preliminary data.</text>
</comment>
<feature type="transmembrane region" description="Helical" evidence="1">
    <location>
        <begin position="6"/>
        <end position="26"/>
    </location>
</feature>
<dbReference type="Proteomes" id="UP000195897">
    <property type="component" value="Unassembled WGS sequence"/>
</dbReference>
<accession>A0A1Y4LE59</accession>
<feature type="transmembrane region" description="Helical" evidence="1">
    <location>
        <begin position="124"/>
        <end position="145"/>
    </location>
</feature>
<dbReference type="PANTHER" id="PTHR36434">
    <property type="entry name" value="MEMBRANE PROTEASE YUGP-RELATED"/>
    <property type="match status" value="1"/>
</dbReference>
<dbReference type="PANTHER" id="PTHR36434:SF1">
    <property type="entry name" value="MEMBRANE PROTEASE YUGP-RELATED"/>
    <property type="match status" value="1"/>
</dbReference>
<evidence type="ECO:0000256" key="1">
    <source>
        <dbReference type="SAM" id="Phobius"/>
    </source>
</evidence>
<dbReference type="AlphaFoldDB" id="A0A1Y4LE59"/>
<dbReference type="Pfam" id="PF04298">
    <property type="entry name" value="Zn_peptidase_2"/>
    <property type="match status" value="1"/>
</dbReference>
<reference evidence="3" key="1">
    <citation type="submission" date="2017-04" db="EMBL/GenBank/DDBJ databases">
        <title>Function of individual gut microbiota members based on whole genome sequencing of pure cultures obtained from chicken caecum.</title>
        <authorList>
            <person name="Medvecky M."/>
            <person name="Cejkova D."/>
            <person name="Polansky O."/>
            <person name="Karasova D."/>
            <person name="Kubasova T."/>
            <person name="Cizek A."/>
            <person name="Rychlik I."/>
        </authorList>
    </citation>
    <scope>NUCLEOTIDE SEQUENCE [LARGE SCALE GENOMIC DNA]</scope>
    <source>
        <strain evidence="3">An180</strain>
    </source>
</reference>
<keyword evidence="1" id="KW-1133">Transmembrane helix</keyword>
<gene>
    <name evidence="2" type="ORF">B5F17_04115</name>
</gene>
<proteinExistence type="predicted"/>
<organism evidence="2 3">
    <name type="scientific">Butyricicoccus pullicaecorum</name>
    <dbReference type="NCBI Taxonomy" id="501571"/>
    <lineage>
        <taxon>Bacteria</taxon>
        <taxon>Bacillati</taxon>
        <taxon>Bacillota</taxon>
        <taxon>Clostridia</taxon>
        <taxon>Eubacteriales</taxon>
        <taxon>Butyricicoccaceae</taxon>
        <taxon>Butyricicoccus</taxon>
    </lineage>
</organism>
<dbReference type="RefSeq" id="WP_087371127.1">
    <property type="nucleotide sequence ID" value="NZ_NFKK01000003.1"/>
</dbReference>
<keyword evidence="1" id="KW-0472">Membrane</keyword>
<evidence type="ECO:0000313" key="2">
    <source>
        <dbReference type="EMBL" id="OUP53779.1"/>
    </source>
</evidence>
<evidence type="ECO:0000313" key="3">
    <source>
        <dbReference type="Proteomes" id="UP000195897"/>
    </source>
</evidence>
<dbReference type="InterPro" id="IPR007395">
    <property type="entry name" value="Zn_peptidase_2"/>
</dbReference>
<sequence>MFGYYYGFDWTYLVLVVPCIILALWAQYNVNSTFTKYSAVYSRRGITGAQAASIVLRRNGITNVRIEEIPGKLTDHYEPGANVIRLSNSVYHSTSVASIGVACHEAGHAVQYAKGYSPIRVRAAIIPLTRAGSALSLPLLLLGIILNSQNLAIFGIALFGLSTLFQLITLPVEINASRRALAAIQDAGILYDDEYPMARKTLTAAALTYVAALAVSLAQLLRLIILFGGRRDD</sequence>
<name>A0A1Y4LE59_9FIRM</name>
<feature type="transmembrane region" description="Helical" evidence="1">
    <location>
        <begin position="206"/>
        <end position="227"/>
    </location>
</feature>
<dbReference type="EMBL" id="NFKK01000003">
    <property type="protein sequence ID" value="OUP53779.1"/>
    <property type="molecule type" value="Genomic_DNA"/>
</dbReference>
<keyword evidence="1" id="KW-0812">Transmembrane</keyword>